<dbReference type="EMBL" id="PDUG01000005">
    <property type="protein sequence ID" value="PIC25322.1"/>
    <property type="molecule type" value="Genomic_DNA"/>
</dbReference>
<comment type="caution">
    <text evidence="9">The sequence shown here is derived from an EMBL/GenBank/DDBJ whole genome shotgun (WGS) entry which is preliminary data.</text>
</comment>
<evidence type="ECO:0000256" key="4">
    <source>
        <dbReference type="ARBA" id="ARBA00022679"/>
    </source>
</evidence>
<evidence type="ECO:0000313" key="9">
    <source>
        <dbReference type="EMBL" id="PIC25322.1"/>
    </source>
</evidence>
<keyword evidence="7 8" id="KW-0472">Membrane</keyword>
<dbReference type="PANTHER" id="PTHR21461:SF84">
    <property type="entry name" value="GLYCOSYLTRANSFERASE FAMILY 92 PROTEIN"/>
    <property type="match status" value="1"/>
</dbReference>
<dbReference type="Proteomes" id="UP000230233">
    <property type="component" value="Chromosome V"/>
</dbReference>
<dbReference type="PANTHER" id="PTHR21461">
    <property type="entry name" value="GLYCOSYLTRANSFERASE FAMILY 92 PROTEIN"/>
    <property type="match status" value="1"/>
</dbReference>
<dbReference type="EC" id="2.4.1.-" evidence="8"/>
<proteinExistence type="inferred from homology"/>
<evidence type="ECO:0000256" key="7">
    <source>
        <dbReference type="ARBA" id="ARBA00023136"/>
    </source>
</evidence>
<protein>
    <recommendedName>
        <fullName evidence="8">Glycosyltransferase family 92 protein</fullName>
        <ecNumber evidence="8">2.4.1.-</ecNumber>
    </recommendedName>
</protein>
<reference evidence="10" key="1">
    <citation type="submission" date="2017-10" db="EMBL/GenBank/DDBJ databases">
        <title>Rapid genome shrinkage in a self-fertile nematode reveals novel sperm competition proteins.</title>
        <authorList>
            <person name="Yin D."/>
            <person name="Schwarz E.M."/>
            <person name="Thomas C.G."/>
            <person name="Felde R.L."/>
            <person name="Korf I.F."/>
            <person name="Cutter A.D."/>
            <person name="Schartner C.M."/>
            <person name="Ralston E.J."/>
            <person name="Meyer B.J."/>
            <person name="Haag E.S."/>
        </authorList>
    </citation>
    <scope>NUCLEOTIDE SEQUENCE [LARGE SCALE GENOMIC DNA]</scope>
    <source>
        <strain evidence="10">JU1422</strain>
    </source>
</reference>
<evidence type="ECO:0000256" key="3">
    <source>
        <dbReference type="ARBA" id="ARBA00022676"/>
    </source>
</evidence>
<dbReference type="GO" id="GO:0016020">
    <property type="term" value="C:membrane"/>
    <property type="evidence" value="ECO:0007669"/>
    <property type="project" value="UniProtKB-SubCell"/>
</dbReference>
<dbReference type="AlphaFoldDB" id="A0A2G5TDG4"/>
<evidence type="ECO:0000256" key="5">
    <source>
        <dbReference type="ARBA" id="ARBA00022692"/>
    </source>
</evidence>
<dbReference type="Pfam" id="PF01697">
    <property type="entry name" value="Glyco_transf_92"/>
    <property type="match status" value="1"/>
</dbReference>
<evidence type="ECO:0000256" key="8">
    <source>
        <dbReference type="RuleBase" id="RU366017"/>
    </source>
</evidence>
<comment type="similarity">
    <text evidence="2 8">Belongs to the glycosyltransferase 92 family.</text>
</comment>
<dbReference type="InterPro" id="IPR008166">
    <property type="entry name" value="Glyco_transf_92"/>
</dbReference>
<name>A0A2G5TDG4_9PELO</name>
<feature type="transmembrane region" description="Helical" evidence="8">
    <location>
        <begin position="46"/>
        <end position="66"/>
    </location>
</feature>
<keyword evidence="4 8" id="KW-0808">Transferase</keyword>
<sequence>MLTPIIKTGRKLTPIQLLMFISDIRDSKDGQSGLFRSVTMRYERKTILLFRFVLLCCAGLFCWKWLENFNNNEFQPSSQCHLPSWNQIHTTSVTGSLLNIFSQWLWMKLELSKENNQNYTSISILGAYVYPDQISISLTSQYTVQQNLYCRYYDCKKTEIPGSSYQSVVFPESVLHCPRRIGAEFVSVSRSLDREEEIPAPVRLTFRSFEKQPHDLTVCVGPMYGNESKWLQIADFVEHMKLEGATFVYFYVGNISDYDRKILTDYARTGDVEVINLHDKYDRPFYAWHLITIQDCHLRAKYHSKWVSFLDLDERISGTKNQSVIELLNAQESSVGEIQISVLNIVKDGDVAEKFENVAKLKETMIFRKWTDSTDPTWNASKVIVKPEMIGIMFIHNAIAKLPGVKTIQVNESQAVVRHLSSTKHRLDNNDWHLVPQLDGTLRKITKRPLEPEFAEKLTTAILKRVLNVYDRVPVKCDRIAKYLWESRKFPNPCESMSPVF</sequence>
<dbReference type="GO" id="GO:0016757">
    <property type="term" value="F:glycosyltransferase activity"/>
    <property type="evidence" value="ECO:0007669"/>
    <property type="project" value="UniProtKB-UniRule"/>
</dbReference>
<evidence type="ECO:0000313" key="10">
    <source>
        <dbReference type="Proteomes" id="UP000230233"/>
    </source>
</evidence>
<evidence type="ECO:0000256" key="6">
    <source>
        <dbReference type="ARBA" id="ARBA00022989"/>
    </source>
</evidence>
<accession>A0A2G5TDG4</accession>
<keyword evidence="3 8" id="KW-0328">Glycosyltransferase</keyword>
<keyword evidence="10" id="KW-1185">Reference proteome</keyword>
<evidence type="ECO:0000256" key="1">
    <source>
        <dbReference type="ARBA" id="ARBA00004167"/>
    </source>
</evidence>
<keyword evidence="5 8" id="KW-0812">Transmembrane</keyword>
<evidence type="ECO:0000256" key="2">
    <source>
        <dbReference type="ARBA" id="ARBA00007647"/>
    </source>
</evidence>
<comment type="subcellular location">
    <subcellularLocation>
        <location evidence="1">Membrane</location>
        <topology evidence="1">Single-pass membrane protein</topology>
    </subcellularLocation>
</comment>
<dbReference type="GO" id="GO:0005737">
    <property type="term" value="C:cytoplasm"/>
    <property type="evidence" value="ECO:0007669"/>
    <property type="project" value="TreeGrafter"/>
</dbReference>
<dbReference type="OrthoDB" id="2526284at2759"/>
<keyword evidence="6 8" id="KW-1133">Transmembrane helix</keyword>
<organism evidence="9 10">
    <name type="scientific">Caenorhabditis nigoni</name>
    <dbReference type="NCBI Taxonomy" id="1611254"/>
    <lineage>
        <taxon>Eukaryota</taxon>
        <taxon>Metazoa</taxon>
        <taxon>Ecdysozoa</taxon>
        <taxon>Nematoda</taxon>
        <taxon>Chromadorea</taxon>
        <taxon>Rhabditida</taxon>
        <taxon>Rhabditina</taxon>
        <taxon>Rhabditomorpha</taxon>
        <taxon>Rhabditoidea</taxon>
        <taxon>Rhabditidae</taxon>
        <taxon>Peloderinae</taxon>
        <taxon>Caenorhabditis</taxon>
    </lineage>
</organism>
<gene>
    <name evidence="9" type="primary">Cnig_chr_V.g18296</name>
    <name evidence="9" type="ORF">B9Z55_018296</name>
</gene>